<evidence type="ECO:0000256" key="3">
    <source>
        <dbReference type="ARBA" id="ARBA00022448"/>
    </source>
</evidence>
<evidence type="ECO:0000256" key="7">
    <source>
        <dbReference type="SAM" id="SignalP"/>
    </source>
</evidence>
<evidence type="ECO:0000259" key="8">
    <source>
        <dbReference type="Pfam" id="PF22651"/>
    </source>
</evidence>
<dbReference type="Pfam" id="PF22651">
    <property type="entry name" value="OBP47_like"/>
    <property type="match status" value="1"/>
</dbReference>
<keyword evidence="4" id="KW-0964">Secreted</keyword>
<dbReference type="PANTHER" id="PTHR21066:SF3">
    <property type="entry name" value="IP02236P"/>
    <property type="match status" value="1"/>
</dbReference>
<dbReference type="GO" id="GO:0005549">
    <property type="term" value="F:odorant binding"/>
    <property type="evidence" value="ECO:0007669"/>
    <property type="project" value="InterPro"/>
</dbReference>
<comment type="similarity">
    <text evidence="2">Belongs to the PBP/GOBP family.</text>
</comment>
<feature type="signal peptide" evidence="7">
    <location>
        <begin position="1"/>
        <end position="17"/>
    </location>
</feature>
<evidence type="ECO:0000313" key="9">
    <source>
        <dbReference type="EMBL" id="AWC08445.1"/>
    </source>
</evidence>
<dbReference type="GO" id="GO:0007608">
    <property type="term" value="P:sensory perception of smell"/>
    <property type="evidence" value="ECO:0007669"/>
    <property type="project" value="UniProtKB-KW"/>
</dbReference>
<dbReference type="EMBL" id="MG544154">
    <property type="protein sequence ID" value="AWC08445.1"/>
    <property type="molecule type" value="mRNA"/>
</dbReference>
<keyword evidence="6" id="KW-0552">Olfaction</keyword>
<accession>A0A2S0X9I9</accession>
<dbReference type="GO" id="GO:0005576">
    <property type="term" value="C:extracellular region"/>
    <property type="evidence" value="ECO:0007669"/>
    <property type="project" value="UniProtKB-SubCell"/>
</dbReference>
<feature type="domain" description="OBP47-like" evidence="8">
    <location>
        <begin position="40"/>
        <end position="174"/>
    </location>
</feature>
<dbReference type="PANTHER" id="PTHR21066">
    <property type="entry name" value="ODORANT-BINDING PROTEIN 59A-RELATED"/>
    <property type="match status" value="1"/>
</dbReference>
<keyword evidence="7" id="KW-0732">Signal</keyword>
<reference evidence="9" key="1">
    <citation type="journal article" date="2018" name="Front. Physiol.">
        <title>Sex- and Tissue-Specific Expression Profiles of Odorant Binding Protein and Chemosensory Protein Genes in Bradysia odoriphaga (Diptera: Sciaridae).</title>
        <authorList>
            <person name="Zhao Y."/>
            <person name="Ding J."/>
            <person name="Zhang Z."/>
            <person name="Liu F."/>
            <person name="Zhou C."/>
            <person name="Mu W."/>
        </authorList>
    </citation>
    <scope>NUCLEOTIDE SEQUENCE</scope>
</reference>
<keyword evidence="3" id="KW-0813">Transport</keyword>
<evidence type="ECO:0000256" key="6">
    <source>
        <dbReference type="ARBA" id="ARBA00022725"/>
    </source>
</evidence>
<gene>
    <name evidence="9" type="primary">OBP34</name>
</gene>
<evidence type="ECO:0000256" key="2">
    <source>
        <dbReference type="ARBA" id="ARBA00008098"/>
    </source>
</evidence>
<dbReference type="AlphaFoldDB" id="A0A2S0X9I9"/>
<comment type="subcellular location">
    <subcellularLocation>
        <location evidence="1">Secreted</location>
    </subcellularLocation>
</comment>
<dbReference type="InterPro" id="IPR036728">
    <property type="entry name" value="PBP_GOBP_sf"/>
</dbReference>
<keyword evidence="5" id="KW-0716">Sensory transduction</keyword>
<feature type="chain" id="PRO_5015628661" evidence="7">
    <location>
        <begin position="18"/>
        <end position="189"/>
    </location>
</feature>
<evidence type="ECO:0000256" key="1">
    <source>
        <dbReference type="ARBA" id="ARBA00004613"/>
    </source>
</evidence>
<proteinExistence type="evidence at transcript level"/>
<evidence type="ECO:0000256" key="5">
    <source>
        <dbReference type="ARBA" id="ARBA00022606"/>
    </source>
</evidence>
<dbReference type="Gene3D" id="1.10.238.270">
    <property type="match status" value="1"/>
</dbReference>
<dbReference type="SUPFAM" id="SSF47565">
    <property type="entry name" value="Insect pheromone/odorant-binding proteins"/>
    <property type="match status" value="1"/>
</dbReference>
<sequence length="189" mass="20376">MIAKLLHLSVLVTIISAKVDPICKLAAPTGVDPESCCKVPDILDHPTLEKCAIAVFNTNSSDVSSEVINVGSGKCLFECIFKEHGILKNGTVLPDVALKLLKEVIKSDEVWIPIVTNAIDTCQSMAASMPEKTMSPGTCDSLPAFYFGCFHTQLFKNCPNAKWTASEGCNQLKQNSEKCPVLTAVVSME</sequence>
<protein>
    <submittedName>
        <fullName evidence="9">Odorant-binding protein 34</fullName>
    </submittedName>
</protein>
<name>A0A2S0X9I9_9DIPT</name>
<organism evidence="9">
    <name type="scientific">Bradysia odoriphaga</name>
    <dbReference type="NCBI Taxonomy" id="1564500"/>
    <lineage>
        <taxon>Eukaryota</taxon>
        <taxon>Metazoa</taxon>
        <taxon>Ecdysozoa</taxon>
        <taxon>Arthropoda</taxon>
        <taxon>Hexapoda</taxon>
        <taxon>Insecta</taxon>
        <taxon>Pterygota</taxon>
        <taxon>Neoptera</taxon>
        <taxon>Endopterygota</taxon>
        <taxon>Diptera</taxon>
        <taxon>Nematocera</taxon>
        <taxon>Sciaroidea</taxon>
        <taxon>Sciaridae</taxon>
        <taxon>Bradysia</taxon>
    </lineage>
</organism>
<evidence type="ECO:0000256" key="4">
    <source>
        <dbReference type="ARBA" id="ARBA00022525"/>
    </source>
</evidence>
<dbReference type="InterPro" id="IPR054577">
    <property type="entry name" value="OBP47-like_dom"/>
</dbReference>
<dbReference type="InterPro" id="IPR052295">
    <property type="entry name" value="Odorant-binding_protein"/>
</dbReference>